<dbReference type="Proteomes" id="UP000663874">
    <property type="component" value="Unassembled WGS sequence"/>
</dbReference>
<dbReference type="Gene3D" id="3.30.10.10">
    <property type="entry name" value="Trypsin Inhibitor V, subunit A"/>
    <property type="match status" value="1"/>
</dbReference>
<dbReference type="Proteomes" id="UP000663889">
    <property type="component" value="Unassembled WGS sequence"/>
</dbReference>
<dbReference type="Pfam" id="PF00280">
    <property type="entry name" value="potato_inhibit"/>
    <property type="match status" value="1"/>
</dbReference>
<gene>
    <name evidence="5" type="ORF">FNK824_LOCUS39255</name>
    <name evidence="4" type="ORF">SEV965_LOCUS39004</name>
</gene>
<comment type="similarity">
    <text evidence="1">Belongs to the protease inhibitor I13 (potato type I serine protease inhibitor) family.</text>
</comment>
<dbReference type="SUPFAM" id="SSF54654">
    <property type="entry name" value="CI-2 family of serine protease inhibitors"/>
    <property type="match status" value="1"/>
</dbReference>
<dbReference type="EMBL" id="CAJNOU010011501">
    <property type="protein sequence ID" value="CAF1557560.1"/>
    <property type="molecule type" value="Genomic_DNA"/>
</dbReference>
<evidence type="ECO:0000256" key="3">
    <source>
        <dbReference type="ARBA" id="ARBA00022900"/>
    </source>
</evidence>
<protein>
    <submittedName>
        <fullName evidence="5">Uncharacterized protein</fullName>
    </submittedName>
</protein>
<dbReference type="GO" id="GO:0009611">
    <property type="term" value="P:response to wounding"/>
    <property type="evidence" value="ECO:0007669"/>
    <property type="project" value="InterPro"/>
</dbReference>
<evidence type="ECO:0000313" key="4">
    <source>
        <dbReference type="EMBL" id="CAF1557560.1"/>
    </source>
</evidence>
<evidence type="ECO:0000313" key="6">
    <source>
        <dbReference type="Proteomes" id="UP000663874"/>
    </source>
</evidence>
<evidence type="ECO:0000256" key="1">
    <source>
        <dbReference type="ARBA" id="ARBA00008210"/>
    </source>
</evidence>
<proteinExistence type="inferred from homology"/>
<dbReference type="InterPro" id="IPR000864">
    <property type="entry name" value="Prot_inh_pot1"/>
</dbReference>
<reference evidence="5" key="1">
    <citation type="submission" date="2021-02" db="EMBL/GenBank/DDBJ databases">
        <authorList>
            <person name="Nowell W R."/>
        </authorList>
    </citation>
    <scope>NUCLEOTIDE SEQUENCE</scope>
</reference>
<dbReference type="EMBL" id="CAJOBE010024856">
    <property type="protein sequence ID" value="CAF4265287.1"/>
    <property type="molecule type" value="Genomic_DNA"/>
</dbReference>
<sequence length="66" mass="7046">MSNNQSWPNLVGVPVDGAVEAIKSENPSLNVIPLAEGTVLTADLRLDRVRVFFDANNQVSSVPIIG</sequence>
<name>A0A820FLX4_9BILA</name>
<dbReference type="PANTHER" id="PTHR33091:SF69">
    <property type="entry name" value="INHIBITOR OF TRYPSIN AND HAGEMAN FACTOR-LIKE"/>
    <property type="match status" value="1"/>
</dbReference>
<keyword evidence="3" id="KW-0722">Serine protease inhibitor</keyword>
<dbReference type="InterPro" id="IPR036354">
    <property type="entry name" value="Prot_inh_pot1_sf"/>
</dbReference>
<keyword evidence="2" id="KW-0646">Protease inhibitor</keyword>
<dbReference type="PRINTS" id="PR00292">
    <property type="entry name" value="POTATOINHBTR"/>
</dbReference>
<dbReference type="GO" id="GO:0004867">
    <property type="term" value="F:serine-type endopeptidase inhibitor activity"/>
    <property type="evidence" value="ECO:0007669"/>
    <property type="project" value="UniProtKB-KW"/>
</dbReference>
<evidence type="ECO:0000313" key="5">
    <source>
        <dbReference type="EMBL" id="CAF4265287.1"/>
    </source>
</evidence>
<evidence type="ECO:0000256" key="2">
    <source>
        <dbReference type="ARBA" id="ARBA00022690"/>
    </source>
</evidence>
<organism evidence="5 6">
    <name type="scientific">Rotaria sordida</name>
    <dbReference type="NCBI Taxonomy" id="392033"/>
    <lineage>
        <taxon>Eukaryota</taxon>
        <taxon>Metazoa</taxon>
        <taxon>Spiralia</taxon>
        <taxon>Gnathifera</taxon>
        <taxon>Rotifera</taxon>
        <taxon>Eurotatoria</taxon>
        <taxon>Bdelloidea</taxon>
        <taxon>Philodinida</taxon>
        <taxon>Philodinidae</taxon>
        <taxon>Rotaria</taxon>
    </lineage>
</organism>
<dbReference type="PANTHER" id="PTHR33091">
    <property type="entry name" value="PROTEIN, PUTATIVE, EXPRESSED-RELATED"/>
    <property type="match status" value="1"/>
</dbReference>
<accession>A0A820FLX4</accession>
<comment type="caution">
    <text evidence="5">The sequence shown here is derived from an EMBL/GenBank/DDBJ whole genome shotgun (WGS) entry which is preliminary data.</text>
</comment>
<dbReference type="AlphaFoldDB" id="A0A820FLX4"/>